<keyword evidence="8" id="KW-1185">Reference proteome</keyword>
<evidence type="ECO:0000256" key="2">
    <source>
        <dbReference type="ARBA" id="ARBA00023125"/>
    </source>
</evidence>
<dbReference type="AlphaFoldDB" id="A0A848MEC8"/>
<reference evidence="7 8" key="2">
    <citation type="submission" date="2020-06" db="EMBL/GenBank/DDBJ databases">
        <title>Polyphasic characterization of a Rahnella strain isolated from tree sap.</title>
        <authorList>
            <person name="Kim I.S."/>
        </authorList>
    </citation>
    <scope>NUCLEOTIDE SEQUENCE [LARGE SCALE GENOMIC DNA]</scope>
    <source>
        <strain evidence="7 8">SAP-1</strain>
    </source>
</reference>
<name>A0A848MEC8_9GAMM</name>
<dbReference type="PROSITE" id="PS51071">
    <property type="entry name" value="HTH_RPIR"/>
    <property type="match status" value="1"/>
</dbReference>
<dbReference type="PANTHER" id="PTHR30514">
    <property type="entry name" value="GLUCOKINASE"/>
    <property type="match status" value="1"/>
</dbReference>
<dbReference type="InterPro" id="IPR047640">
    <property type="entry name" value="RpiR-like"/>
</dbReference>
<dbReference type="InterPro" id="IPR001347">
    <property type="entry name" value="SIS_dom"/>
</dbReference>
<dbReference type="InterPro" id="IPR036388">
    <property type="entry name" value="WH-like_DNA-bd_sf"/>
</dbReference>
<protein>
    <submittedName>
        <fullName evidence="7">MurR/RpiR family transcriptional regulator</fullName>
    </submittedName>
</protein>
<dbReference type="Gene3D" id="3.40.50.10490">
    <property type="entry name" value="Glucose-6-phosphate isomerase like protein, domain 1"/>
    <property type="match status" value="1"/>
</dbReference>
<evidence type="ECO:0000259" key="5">
    <source>
        <dbReference type="PROSITE" id="PS51071"/>
    </source>
</evidence>
<evidence type="ECO:0000259" key="6">
    <source>
        <dbReference type="PROSITE" id="PS51464"/>
    </source>
</evidence>
<evidence type="ECO:0000313" key="8">
    <source>
        <dbReference type="Proteomes" id="UP000585363"/>
    </source>
</evidence>
<dbReference type="Pfam" id="PF01380">
    <property type="entry name" value="SIS"/>
    <property type="match status" value="1"/>
</dbReference>
<keyword evidence="4" id="KW-0175">Coiled coil</keyword>
<dbReference type="PANTHER" id="PTHR30514:SF1">
    <property type="entry name" value="HTH-TYPE TRANSCRIPTIONAL REGULATOR HEXR-RELATED"/>
    <property type="match status" value="1"/>
</dbReference>
<accession>A0A848MEC8</accession>
<feature type="domain" description="HTH rpiR-type" evidence="5">
    <location>
        <begin position="6"/>
        <end position="82"/>
    </location>
</feature>
<keyword evidence="3" id="KW-0804">Transcription</keyword>
<dbReference type="InterPro" id="IPR000281">
    <property type="entry name" value="HTH_RpiR"/>
</dbReference>
<dbReference type="SUPFAM" id="SSF46689">
    <property type="entry name" value="Homeodomain-like"/>
    <property type="match status" value="1"/>
</dbReference>
<evidence type="ECO:0000256" key="3">
    <source>
        <dbReference type="ARBA" id="ARBA00023163"/>
    </source>
</evidence>
<dbReference type="Pfam" id="PF01418">
    <property type="entry name" value="HTH_6"/>
    <property type="match status" value="1"/>
</dbReference>
<dbReference type="InterPro" id="IPR009057">
    <property type="entry name" value="Homeodomain-like_sf"/>
</dbReference>
<organism evidence="7 8">
    <name type="scientific">Rouxiella aceris</name>
    <dbReference type="NCBI Taxonomy" id="2703884"/>
    <lineage>
        <taxon>Bacteria</taxon>
        <taxon>Pseudomonadati</taxon>
        <taxon>Pseudomonadota</taxon>
        <taxon>Gammaproteobacteria</taxon>
        <taxon>Enterobacterales</taxon>
        <taxon>Yersiniaceae</taxon>
        <taxon>Rouxiella</taxon>
    </lineage>
</organism>
<dbReference type="Proteomes" id="UP000585363">
    <property type="component" value="Unassembled WGS sequence"/>
</dbReference>
<comment type="caution">
    <text evidence="7">The sequence shown here is derived from an EMBL/GenBank/DDBJ whole genome shotgun (WGS) entry which is preliminary data.</text>
</comment>
<dbReference type="SUPFAM" id="SSF53697">
    <property type="entry name" value="SIS domain"/>
    <property type="match status" value="1"/>
</dbReference>
<keyword evidence="2" id="KW-0238">DNA-binding</keyword>
<dbReference type="GO" id="GO:0003677">
    <property type="term" value="F:DNA binding"/>
    <property type="evidence" value="ECO:0007669"/>
    <property type="project" value="UniProtKB-KW"/>
</dbReference>
<reference evidence="7 8" key="1">
    <citation type="submission" date="2020-01" db="EMBL/GenBank/DDBJ databases">
        <authorList>
            <person name="Lee S.D."/>
        </authorList>
    </citation>
    <scope>NUCLEOTIDE SEQUENCE [LARGE SCALE GENOMIC DNA]</scope>
    <source>
        <strain evidence="7 8">SAP-1</strain>
    </source>
</reference>
<evidence type="ECO:0000256" key="1">
    <source>
        <dbReference type="ARBA" id="ARBA00023015"/>
    </source>
</evidence>
<sequence>MKQDPRAIGAHIRMRLPQLTPLERKVVDSITSKDDLSEKTSLKEIALENSVSEAMIVKLAKKLDFSGFREFRTSLIYYNHSDVANLHSEIGPNDSSEELLEKVFRTSIQAIEETKTILDISEFNRAAEILFKAKHIDLYGVGGSASVARDLSHKLLKIGIKAMVHDDAHIMMMSAAILNDDDAVIAISHSGMTRTVIDPIRLAAKNGAKVIAITNYAGSVLAKEAQVVLNSTSQGSHLLGENAAARIAQLNILDALFVAIAKKDLKKAALNLNKTQQAVKNLREY</sequence>
<dbReference type="Gene3D" id="1.10.10.10">
    <property type="entry name" value="Winged helix-like DNA-binding domain superfamily/Winged helix DNA-binding domain"/>
    <property type="match status" value="1"/>
</dbReference>
<gene>
    <name evidence="7" type="ORF">GW590_01495</name>
</gene>
<feature type="coiled-coil region" evidence="4">
    <location>
        <begin position="258"/>
        <end position="285"/>
    </location>
</feature>
<feature type="domain" description="SIS" evidence="6">
    <location>
        <begin position="126"/>
        <end position="266"/>
    </location>
</feature>
<keyword evidence="1" id="KW-0805">Transcription regulation</keyword>
<evidence type="ECO:0000256" key="4">
    <source>
        <dbReference type="SAM" id="Coils"/>
    </source>
</evidence>
<evidence type="ECO:0000313" key="7">
    <source>
        <dbReference type="EMBL" id="NMP25559.1"/>
    </source>
</evidence>
<proteinExistence type="predicted"/>
<dbReference type="CDD" id="cd05013">
    <property type="entry name" value="SIS_RpiR"/>
    <property type="match status" value="1"/>
</dbReference>
<dbReference type="GO" id="GO:0097367">
    <property type="term" value="F:carbohydrate derivative binding"/>
    <property type="evidence" value="ECO:0007669"/>
    <property type="project" value="InterPro"/>
</dbReference>
<dbReference type="InterPro" id="IPR046348">
    <property type="entry name" value="SIS_dom_sf"/>
</dbReference>
<dbReference type="InterPro" id="IPR035472">
    <property type="entry name" value="RpiR-like_SIS"/>
</dbReference>
<dbReference type="GO" id="GO:1901135">
    <property type="term" value="P:carbohydrate derivative metabolic process"/>
    <property type="evidence" value="ECO:0007669"/>
    <property type="project" value="InterPro"/>
</dbReference>
<dbReference type="EMBL" id="JAADJU010000001">
    <property type="protein sequence ID" value="NMP25559.1"/>
    <property type="molecule type" value="Genomic_DNA"/>
</dbReference>
<dbReference type="GO" id="GO:0003700">
    <property type="term" value="F:DNA-binding transcription factor activity"/>
    <property type="evidence" value="ECO:0007669"/>
    <property type="project" value="InterPro"/>
</dbReference>
<dbReference type="NCBIfam" id="NF008458">
    <property type="entry name" value="PRK11337.1"/>
    <property type="match status" value="1"/>
</dbReference>
<dbReference type="PROSITE" id="PS51464">
    <property type="entry name" value="SIS"/>
    <property type="match status" value="1"/>
</dbReference>
<dbReference type="RefSeq" id="WP_169401251.1">
    <property type="nucleotide sequence ID" value="NZ_JAADJU010000001.1"/>
</dbReference>